<evidence type="ECO:0000259" key="12">
    <source>
        <dbReference type="PROSITE" id="PS51163"/>
    </source>
</evidence>
<evidence type="ECO:0000256" key="8">
    <source>
        <dbReference type="ARBA" id="ARBA00022741"/>
    </source>
</evidence>
<dbReference type="PANTHER" id="PTHR17490">
    <property type="entry name" value="SUA5"/>
    <property type="match status" value="1"/>
</dbReference>
<dbReference type="GO" id="GO:0061710">
    <property type="term" value="F:L-threonylcarbamoyladenylate synthase"/>
    <property type="evidence" value="ECO:0007669"/>
    <property type="project" value="UniProtKB-EC"/>
</dbReference>
<accession>A0A6J4UZA0</accession>
<dbReference type="EMBL" id="CADCWE010000243">
    <property type="protein sequence ID" value="CAA9560947.1"/>
    <property type="molecule type" value="Genomic_DNA"/>
</dbReference>
<evidence type="ECO:0000256" key="11">
    <source>
        <dbReference type="ARBA" id="ARBA00048366"/>
    </source>
</evidence>
<sequence>MSDDLTSRVPLDRSFDAAPGHLLPMAQGERKPLLLDRGRPEAIEWAAQRLAAGGVVALPTDTVYGIAASLAHPEALARLFAIKGRPRDNPVPILLASAAALDLVATDVPAAVRAVAARFWPGPLTVVVPARAGIPDGVLGPDGTVGVRVPNHPVVLPVIEQAGGAIAATSANRTGDPPAQTASEVLAALGNAVDLILDGGVAPGGIASTVVRFTDDGPRLLRRGALAIEDVVAAWRAATAAEGMGESP</sequence>
<evidence type="ECO:0000256" key="9">
    <source>
        <dbReference type="ARBA" id="ARBA00022840"/>
    </source>
</evidence>
<evidence type="ECO:0000256" key="1">
    <source>
        <dbReference type="ARBA" id="ARBA00004496"/>
    </source>
</evidence>
<comment type="similarity">
    <text evidence="2">Belongs to the SUA5 family.</text>
</comment>
<dbReference type="EC" id="2.7.7.87" evidence="3"/>
<protein>
    <recommendedName>
        <fullName evidence="10">L-threonylcarbamoyladenylate synthase</fullName>
        <ecNumber evidence="3">2.7.7.87</ecNumber>
    </recommendedName>
    <alternativeName>
        <fullName evidence="10">L-threonylcarbamoyladenylate synthase</fullName>
    </alternativeName>
</protein>
<keyword evidence="6" id="KW-0819">tRNA processing</keyword>
<keyword evidence="9" id="KW-0067">ATP-binding</keyword>
<dbReference type="InterPro" id="IPR017945">
    <property type="entry name" value="DHBP_synth_RibB-like_a/b_dom"/>
</dbReference>
<evidence type="ECO:0000256" key="7">
    <source>
        <dbReference type="ARBA" id="ARBA00022695"/>
    </source>
</evidence>
<dbReference type="Gene3D" id="3.90.870.10">
    <property type="entry name" value="DHBP synthase"/>
    <property type="match status" value="1"/>
</dbReference>
<evidence type="ECO:0000256" key="10">
    <source>
        <dbReference type="ARBA" id="ARBA00029774"/>
    </source>
</evidence>
<evidence type="ECO:0000256" key="4">
    <source>
        <dbReference type="ARBA" id="ARBA00022490"/>
    </source>
</evidence>
<dbReference type="SUPFAM" id="SSF55821">
    <property type="entry name" value="YrdC/RibB"/>
    <property type="match status" value="1"/>
</dbReference>
<gene>
    <name evidence="13" type="ORF">AVDCRST_MAG73-3692</name>
</gene>
<evidence type="ECO:0000256" key="6">
    <source>
        <dbReference type="ARBA" id="ARBA00022694"/>
    </source>
</evidence>
<keyword evidence="8" id="KW-0547">Nucleotide-binding</keyword>
<keyword evidence="7 13" id="KW-0548">Nucleotidyltransferase</keyword>
<evidence type="ECO:0000256" key="3">
    <source>
        <dbReference type="ARBA" id="ARBA00012584"/>
    </source>
</evidence>
<dbReference type="PROSITE" id="PS51163">
    <property type="entry name" value="YRDC"/>
    <property type="match status" value="1"/>
</dbReference>
<organism evidence="13">
    <name type="scientific">uncultured Thermomicrobiales bacterium</name>
    <dbReference type="NCBI Taxonomy" id="1645740"/>
    <lineage>
        <taxon>Bacteria</taxon>
        <taxon>Pseudomonadati</taxon>
        <taxon>Thermomicrobiota</taxon>
        <taxon>Thermomicrobia</taxon>
        <taxon>Thermomicrobiales</taxon>
        <taxon>environmental samples</taxon>
    </lineage>
</organism>
<dbReference type="AlphaFoldDB" id="A0A6J4UZA0"/>
<dbReference type="PANTHER" id="PTHR17490:SF16">
    <property type="entry name" value="THREONYLCARBAMOYL-AMP SYNTHASE"/>
    <property type="match status" value="1"/>
</dbReference>
<dbReference type="InterPro" id="IPR050156">
    <property type="entry name" value="TC-AMP_synthase_SUA5"/>
</dbReference>
<dbReference type="GO" id="GO:0003725">
    <property type="term" value="F:double-stranded RNA binding"/>
    <property type="evidence" value="ECO:0007669"/>
    <property type="project" value="InterPro"/>
</dbReference>
<dbReference type="Pfam" id="PF01300">
    <property type="entry name" value="Sua5_yciO_yrdC"/>
    <property type="match status" value="1"/>
</dbReference>
<dbReference type="GO" id="GO:0000049">
    <property type="term" value="F:tRNA binding"/>
    <property type="evidence" value="ECO:0007669"/>
    <property type="project" value="TreeGrafter"/>
</dbReference>
<feature type="domain" description="YrdC-like" evidence="12">
    <location>
        <begin position="40"/>
        <end position="226"/>
    </location>
</feature>
<keyword evidence="5 13" id="KW-0808">Transferase</keyword>
<keyword evidence="4" id="KW-0963">Cytoplasm</keyword>
<dbReference type="NCBIfam" id="TIGR00057">
    <property type="entry name" value="L-threonylcarbamoyladenylate synthase"/>
    <property type="match status" value="1"/>
</dbReference>
<proteinExistence type="inferred from homology"/>
<dbReference type="InterPro" id="IPR006070">
    <property type="entry name" value="Sua5-like_dom"/>
</dbReference>
<reference evidence="13" key="1">
    <citation type="submission" date="2020-02" db="EMBL/GenBank/DDBJ databases">
        <authorList>
            <person name="Meier V. D."/>
        </authorList>
    </citation>
    <scope>NUCLEOTIDE SEQUENCE</scope>
    <source>
        <strain evidence="13">AVDCRST_MAG73</strain>
    </source>
</reference>
<evidence type="ECO:0000256" key="2">
    <source>
        <dbReference type="ARBA" id="ARBA00007663"/>
    </source>
</evidence>
<evidence type="ECO:0000313" key="13">
    <source>
        <dbReference type="EMBL" id="CAA9560947.1"/>
    </source>
</evidence>
<comment type="subcellular location">
    <subcellularLocation>
        <location evidence="1">Cytoplasm</location>
    </subcellularLocation>
</comment>
<dbReference type="GO" id="GO:0008033">
    <property type="term" value="P:tRNA processing"/>
    <property type="evidence" value="ECO:0007669"/>
    <property type="project" value="UniProtKB-KW"/>
</dbReference>
<evidence type="ECO:0000256" key="5">
    <source>
        <dbReference type="ARBA" id="ARBA00022679"/>
    </source>
</evidence>
<dbReference type="GO" id="GO:0005737">
    <property type="term" value="C:cytoplasm"/>
    <property type="evidence" value="ECO:0007669"/>
    <property type="project" value="UniProtKB-SubCell"/>
</dbReference>
<dbReference type="GO" id="GO:0006450">
    <property type="term" value="P:regulation of translational fidelity"/>
    <property type="evidence" value="ECO:0007669"/>
    <property type="project" value="TreeGrafter"/>
</dbReference>
<dbReference type="GO" id="GO:0005524">
    <property type="term" value="F:ATP binding"/>
    <property type="evidence" value="ECO:0007669"/>
    <property type="project" value="UniProtKB-KW"/>
</dbReference>
<name>A0A6J4UZA0_9BACT</name>
<comment type="catalytic activity">
    <reaction evidence="11">
        <text>L-threonine + hydrogencarbonate + ATP = L-threonylcarbamoyladenylate + diphosphate + H2O</text>
        <dbReference type="Rhea" id="RHEA:36407"/>
        <dbReference type="ChEBI" id="CHEBI:15377"/>
        <dbReference type="ChEBI" id="CHEBI:17544"/>
        <dbReference type="ChEBI" id="CHEBI:30616"/>
        <dbReference type="ChEBI" id="CHEBI:33019"/>
        <dbReference type="ChEBI" id="CHEBI:57926"/>
        <dbReference type="ChEBI" id="CHEBI:73682"/>
        <dbReference type="EC" id="2.7.7.87"/>
    </reaction>
</comment>